<accession>A0A418Y836</accession>
<evidence type="ECO:0000256" key="1">
    <source>
        <dbReference type="SAM" id="Phobius"/>
    </source>
</evidence>
<dbReference type="AlphaFoldDB" id="A0A418Y836"/>
<keyword evidence="1" id="KW-0812">Transmembrane</keyword>
<dbReference type="InterPro" id="IPR011726">
    <property type="entry name" value="KdpF"/>
</dbReference>
<organism evidence="2 3">
    <name type="scientific">Massilia cavernae</name>
    <dbReference type="NCBI Taxonomy" id="2320864"/>
    <lineage>
        <taxon>Bacteria</taxon>
        <taxon>Pseudomonadati</taxon>
        <taxon>Pseudomonadota</taxon>
        <taxon>Betaproteobacteria</taxon>
        <taxon>Burkholderiales</taxon>
        <taxon>Oxalobacteraceae</taxon>
        <taxon>Telluria group</taxon>
        <taxon>Massilia</taxon>
    </lineage>
</organism>
<keyword evidence="1" id="KW-0472">Membrane</keyword>
<comment type="caution">
    <text evidence="2">The sequence shown here is derived from an EMBL/GenBank/DDBJ whole genome shotgun (WGS) entry which is preliminary data.</text>
</comment>
<feature type="transmembrane region" description="Helical" evidence="1">
    <location>
        <begin position="6"/>
        <end position="24"/>
    </location>
</feature>
<proteinExistence type="predicted"/>
<keyword evidence="2" id="KW-0378">Hydrolase</keyword>
<dbReference type="NCBIfam" id="TIGR02115">
    <property type="entry name" value="potass_kdpF"/>
    <property type="match status" value="1"/>
</dbReference>
<dbReference type="GO" id="GO:0016787">
    <property type="term" value="F:hydrolase activity"/>
    <property type="evidence" value="ECO:0007669"/>
    <property type="project" value="UniProtKB-KW"/>
</dbReference>
<dbReference type="Proteomes" id="UP000284006">
    <property type="component" value="Unassembled WGS sequence"/>
</dbReference>
<evidence type="ECO:0000313" key="3">
    <source>
        <dbReference type="Proteomes" id="UP000284006"/>
    </source>
</evidence>
<protein>
    <submittedName>
        <fullName evidence="2">K(+)-transporting ATPase subunit F</fullName>
        <ecNumber evidence="2">3.6.3.12</ecNumber>
    </submittedName>
</protein>
<dbReference type="EMBL" id="QYUP01000012">
    <property type="protein sequence ID" value="RJG27308.1"/>
    <property type="molecule type" value="Genomic_DNA"/>
</dbReference>
<evidence type="ECO:0000313" key="2">
    <source>
        <dbReference type="EMBL" id="RJG27308.1"/>
    </source>
</evidence>
<sequence>MNHFYIIGAIVSAALLVYLIVALLKAEDL</sequence>
<dbReference type="GO" id="GO:0005886">
    <property type="term" value="C:plasma membrane"/>
    <property type="evidence" value="ECO:0007669"/>
    <property type="project" value="InterPro"/>
</dbReference>
<gene>
    <name evidence="2" type="primary">kdpF</name>
    <name evidence="2" type="ORF">D3872_01385</name>
</gene>
<dbReference type="EC" id="3.6.3.12" evidence="2"/>
<dbReference type="Pfam" id="PF09604">
    <property type="entry name" value="Potass_KdpF"/>
    <property type="match status" value="1"/>
</dbReference>
<name>A0A418Y836_9BURK</name>
<dbReference type="GO" id="GO:0008556">
    <property type="term" value="F:P-type potassium transmembrane transporter activity"/>
    <property type="evidence" value="ECO:0007669"/>
    <property type="project" value="InterPro"/>
</dbReference>
<dbReference type="RefSeq" id="WP_119809122.1">
    <property type="nucleotide sequence ID" value="NZ_QYUP01000012.1"/>
</dbReference>
<keyword evidence="3" id="KW-1185">Reference proteome</keyword>
<keyword evidence="1" id="KW-1133">Transmembrane helix</keyword>
<reference evidence="2 3" key="1">
    <citation type="submission" date="2018-09" db="EMBL/GenBank/DDBJ databases">
        <authorList>
            <person name="Zhu H."/>
        </authorList>
    </citation>
    <scope>NUCLEOTIDE SEQUENCE [LARGE SCALE GENOMIC DNA]</scope>
    <source>
        <strain evidence="2 3">K1S02-61</strain>
    </source>
</reference>